<evidence type="ECO:0000256" key="1">
    <source>
        <dbReference type="ARBA" id="ARBA00004141"/>
    </source>
</evidence>
<dbReference type="Proteomes" id="UP001447008">
    <property type="component" value="Unassembled WGS sequence"/>
</dbReference>
<dbReference type="RefSeq" id="WP_342678465.1">
    <property type="nucleotide sequence ID" value="NZ_JBCGCU010000009.1"/>
</dbReference>
<feature type="transmembrane region" description="Helical" evidence="5">
    <location>
        <begin position="68"/>
        <end position="86"/>
    </location>
</feature>
<evidence type="ECO:0000256" key="2">
    <source>
        <dbReference type="ARBA" id="ARBA00022692"/>
    </source>
</evidence>
<sequence>MEPVLPEKTDTAKNNDEKSMAMLCHLSALAGFIIPFGSILGPLIIWLVKKEDMPIVDRHGRESLNFQLTMLIAYIVCFILIFVAVGVLLLPIVALFSFIMVIVASIKAYEGKEFSYPLTIKFL</sequence>
<proteinExistence type="predicted"/>
<dbReference type="Pfam" id="PF09685">
    <property type="entry name" value="MamF_MmsF"/>
    <property type="match status" value="1"/>
</dbReference>
<keyword evidence="7" id="KW-1185">Reference proteome</keyword>
<comment type="subcellular location">
    <subcellularLocation>
        <location evidence="1">Membrane</location>
        <topology evidence="1">Multi-pass membrane protein</topology>
    </subcellularLocation>
</comment>
<keyword evidence="2 5" id="KW-0812">Transmembrane</keyword>
<organism evidence="6 7">
    <name type="scientific">Pseudoalteromonas qingdaonensis</name>
    <dbReference type="NCBI Taxonomy" id="3131913"/>
    <lineage>
        <taxon>Bacteria</taxon>
        <taxon>Pseudomonadati</taxon>
        <taxon>Pseudomonadota</taxon>
        <taxon>Gammaproteobacteria</taxon>
        <taxon>Alteromonadales</taxon>
        <taxon>Pseudoalteromonadaceae</taxon>
        <taxon>Pseudoalteromonas</taxon>
    </lineage>
</organism>
<keyword evidence="3 5" id="KW-1133">Transmembrane helix</keyword>
<protein>
    <submittedName>
        <fullName evidence="6">DUF4870 domain-containing protein</fullName>
    </submittedName>
</protein>
<dbReference type="InterPro" id="IPR019109">
    <property type="entry name" value="MamF_MmsF"/>
</dbReference>
<feature type="transmembrane region" description="Helical" evidence="5">
    <location>
        <begin position="20"/>
        <end position="48"/>
    </location>
</feature>
<gene>
    <name evidence="6" type="ORF">WCN91_09530</name>
</gene>
<evidence type="ECO:0000313" key="6">
    <source>
        <dbReference type="EMBL" id="MEM0515647.1"/>
    </source>
</evidence>
<dbReference type="EMBL" id="JBCGCU010000009">
    <property type="protein sequence ID" value="MEM0515647.1"/>
    <property type="molecule type" value="Genomic_DNA"/>
</dbReference>
<reference evidence="6 7" key="1">
    <citation type="submission" date="2024-03" db="EMBL/GenBank/DDBJ databases">
        <title>Pseudoalteromonas qingdaonensis sp. nov., isolated from the intestines of marine benthic organisms.</title>
        <authorList>
            <person name="Lin X."/>
            <person name="Fang S."/>
            <person name="Hu X."/>
        </authorList>
    </citation>
    <scope>NUCLEOTIDE SEQUENCE [LARGE SCALE GENOMIC DNA]</scope>
    <source>
        <strain evidence="6 7">YIC-827</strain>
    </source>
</reference>
<keyword evidence="4 5" id="KW-0472">Membrane</keyword>
<evidence type="ECO:0000313" key="7">
    <source>
        <dbReference type="Proteomes" id="UP001447008"/>
    </source>
</evidence>
<evidence type="ECO:0000256" key="3">
    <source>
        <dbReference type="ARBA" id="ARBA00022989"/>
    </source>
</evidence>
<evidence type="ECO:0000256" key="5">
    <source>
        <dbReference type="SAM" id="Phobius"/>
    </source>
</evidence>
<name>A0ABU9MZA7_9GAMM</name>
<accession>A0ABU9MZA7</accession>
<comment type="caution">
    <text evidence="6">The sequence shown here is derived from an EMBL/GenBank/DDBJ whole genome shotgun (WGS) entry which is preliminary data.</text>
</comment>
<evidence type="ECO:0000256" key="4">
    <source>
        <dbReference type="ARBA" id="ARBA00023136"/>
    </source>
</evidence>